<feature type="domain" description="UBX" evidence="2">
    <location>
        <begin position="430"/>
        <end position="506"/>
    </location>
</feature>
<dbReference type="Gene3D" id="3.10.20.90">
    <property type="entry name" value="Phosphatidylinositol 3-kinase Catalytic Subunit, Chain A, domain 1"/>
    <property type="match status" value="2"/>
</dbReference>
<feature type="region of interest" description="Disordered" evidence="1">
    <location>
        <begin position="312"/>
        <end position="353"/>
    </location>
</feature>
<feature type="compositionally biased region" description="Polar residues" evidence="1">
    <location>
        <begin position="333"/>
        <end position="353"/>
    </location>
</feature>
<name>A0ABD6EXZ1_9BILA</name>
<dbReference type="Pfam" id="PF11470">
    <property type="entry name" value="TUG-UBL1"/>
    <property type="match status" value="1"/>
</dbReference>
<dbReference type="InterPro" id="IPR021569">
    <property type="entry name" value="TUG-UBL1"/>
</dbReference>
<reference evidence="3 4" key="1">
    <citation type="submission" date="2024-08" db="EMBL/GenBank/DDBJ databases">
        <title>Gnathostoma spinigerum genome.</title>
        <authorList>
            <person name="Gonzalez-Bertolin B."/>
            <person name="Monzon S."/>
            <person name="Zaballos A."/>
            <person name="Jimenez P."/>
            <person name="Dekumyoy P."/>
            <person name="Varona S."/>
            <person name="Cuesta I."/>
            <person name="Sumanam S."/>
            <person name="Adisakwattana P."/>
            <person name="Gasser R.B."/>
            <person name="Hernandez-Gonzalez A."/>
            <person name="Young N.D."/>
            <person name="Perteguer M.J."/>
        </authorList>
    </citation>
    <scope>NUCLEOTIDE SEQUENCE [LARGE SCALE GENOMIC DNA]</scope>
    <source>
        <strain evidence="3">AL3</strain>
        <tissue evidence="3">Liver</tissue>
    </source>
</reference>
<dbReference type="CDD" id="cd17075">
    <property type="entry name" value="UBX1_UBXN9"/>
    <property type="match status" value="1"/>
</dbReference>
<dbReference type="InterPro" id="IPR059238">
    <property type="entry name" value="UBX1_UBXN9"/>
</dbReference>
<accession>A0ABD6EXZ1</accession>
<dbReference type="Proteomes" id="UP001608902">
    <property type="component" value="Unassembled WGS sequence"/>
</dbReference>
<gene>
    <name evidence="3" type="ORF">AB6A40_008652</name>
</gene>
<feature type="compositionally biased region" description="Polar residues" evidence="1">
    <location>
        <begin position="252"/>
        <end position="269"/>
    </location>
</feature>
<dbReference type="InterPro" id="IPR029071">
    <property type="entry name" value="Ubiquitin-like_domsf"/>
</dbReference>
<dbReference type="EMBL" id="JBGFUD010008188">
    <property type="protein sequence ID" value="MFH4981943.1"/>
    <property type="molecule type" value="Genomic_DNA"/>
</dbReference>
<dbReference type="SUPFAM" id="SSF54236">
    <property type="entry name" value="Ubiquitin-like"/>
    <property type="match status" value="2"/>
</dbReference>
<keyword evidence="4" id="KW-1185">Reference proteome</keyword>
<dbReference type="PROSITE" id="PS50033">
    <property type="entry name" value="UBX"/>
    <property type="match status" value="1"/>
</dbReference>
<dbReference type="InterPro" id="IPR001012">
    <property type="entry name" value="UBX_dom"/>
</dbReference>
<dbReference type="CDD" id="cd16105">
    <property type="entry name" value="Ubl_ASPSCR1_like"/>
    <property type="match status" value="1"/>
</dbReference>
<organism evidence="3 4">
    <name type="scientific">Gnathostoma spinigerum</name>
    <dbReference type="NCBI Taxonomy" id="75299"/>
    <lineage>
        <taxon>Eukaryota</taxon>
        <taxon>Metazoa</taxon>
        <taxon>Ecdysozoa</taxon>
        <taxon>Nematoda</taxon>
        <taxon>Chromadorea</taxon>
        <taxon>Rhabditida</taxon>
        <taxon>Spirurina</taxon>
        <taxon>Gnathostomatomorpha</taxon>
        <taxon>Gnathostomatoidea</taxon>
        <taxon>Gnathostomatidae</taxon>
        <taxon>Gnathostoma</taxon>
    </lineage>
</organism>
<comment type="caution">
    <text evidence="3">The sequence shown here is derived from an EMBL/GenBank/DDBJ whole genome shotgun (WGS) entry which is preliminary data.</text>
</comment>
<evidence type="ECO:0000313" key="4">
    <source>
        <dbReference type="Proteomes" id="UP001608902"/>
    </source>
</evidence>
<dbReference type="AlphaFoldDB" id="A0ABD6EXZ1"/>
<evidence type="ECO:0000313" key="3">
    <source>
        <dbReference type="EMBL" id="MFH4981943.1"/>
    </source>
</evidence>
<dbReference type="PANTHER" id="PTHR46467:SF1">
    <property type="entry name" value="TETHER CONTAINING UBX DOMAIN FOR GLUT4"/>
    <property type="match status" value="1"/>
</dbReference>
<evidence type="ECO:0000256" key="1">
    <source>
        <dbReference type="SAM" id="MobiDB-lite"/>
    </source>
</evidence>
<sequence>MPFLTVICPNARRSTVKVSPSTIMYQVLEEACLKNGFDVDAHRLKHQNRLIDCSLTFRLSGLANNATVEMVHVETSPVSSSAVAEVALQLSDGTRLLRKFSIDTSLFEILREFSKDVGHDLINCEEGKVASCTYMHKEFRGPIHLSLATLKSLGFTGGRCLLRYAALEISCDEICAWDERVMRENQRTDVLKTAFSERKAENEKREQVHLQRELEFERELSEKRKQRSNEDPSSCFDSGVRENVEPRLSADLPSNSTLTSRISHSNRADSSGVDRLEYLQNLLPEVDGNLNERESDSVQEACHAFVTRRAEHPTTANATSKPEFNDFKFPESSAKNDIPSQSEVKVPSNQSVRTLPEKCDRNAVIFSNEKISDESNLLTAKEVSDEFFEPSVADLRNHQSHLTEQARLANTRALVSKKFIDEKNRQLKVEAYRHSVIRFHLPDSRIIQALFLSLEPVSQLFDFVASILLDSPKIFCLRLVLNQKIDRDETRTLLDAGLSPRSAVSIRTGLNSERFLVGVVLLSTVSLTAVIRSSL</sequence>
<protein>
    <recommendedName>
        <fullName evidence="2">UBX domain-containing protein</fullName>
    </recommendedName>
</protein>
<proteinExistence type="predicted"/>
<feature type="region of interest" description="Disordered" evidence="1">
    <location>
        <begin position="219"/>
        <end position="269"/>
    </location>
</feature>
<dbReference type="PANTHER" id="PTHR46467">
    <property type="entry name" value="TETHER CONTAINING UBX DOMAIN FOR GLUT4"/>
    <property type="match status" value="1"/>
</dbReference>
<feature type="compositionally biased region" description="Basic and acidic residues" evidence="1">
    <location>
        <begin position="219"/>
        <end position="230"/>
    </location>
</feature>
<dbReference type="Pfam" id="PF00789">
    <property type="entry name" value="UBX"/>
    <property type="match status" value="1"/>
</dbReference>
<evidence type="ECO:0000259" key="2">
    <source>
        <dbReference type="PROSITE" id="PS50033"/>
    </source>
</evidence>